<dbReference type="PANTHER" id="PTHR30461:SF23">
    <property type="entry name" value="DNA RECOMBINASE-RELATED"/>
    <property type="match status" value="1"/>
</dbReference>
<feature type="domain" description="Resolvase/invertase-type recombinase catalytic" evidence="1">
    <location>
        <begin position="12"/>
        <end position="143"/>
    </location>
</feature>
<dbReference type="eggNOG" id="COG1961">
    <property type="taxonomic scope" value="Bacteria"/>
</dbReference>
<dbReference type="KEGG" id="ral:Rumal_1895"/>
<dbReference type="GO" id="GO:0003677">
    <property type="term" value="F:DNA binding"/>
    <property type="evidence" value="ECO:0007669"/>
    <property type="project" value="InterPro"/>
</dbReference>
<dbReference type="Pfam" id="PF00239">
    <property type="entry name" value="Resolvase"/>
    <property type="match status" value="1"/>
</dbReference>
<dbReference type="InterPro" id="IPR050639">
    <property type="entry name" value="SSR_resolvase"/>
</dbReference>
<dbReference type="HOGENOM" id="CLU_010686_0_3_9"/>
<dbReference type="SMART" id="SM00857">
    <property type="entry name" value="Resolvase"/>
    <property type="match status" value="1"/>
</dbReference>
<reference evidence="2 3" key="1">
    <citation type="journal article" date="2011" name="J. Bacteriol.">
        <title>Complete genome of the cellulolytic ruminal bacterium Ruminococcus albus 7.</title>
        <authorList>
            <person name="Suen G."/>
            <person name="Stevenson D.M."/>
            <person name="Bruce D.C."/>
            <person name="Chertkov O."/>
            <person name="Copeland A."/>
            <person name="Cheng J.F."/>
            <person name="Detter C."/>
            <person name="Detter J.C."/>
            <person name="Goodwin L.A."/>
            <person name="Han C.S."/>
            <person name="Hauser L.J."/>
            <person name="Ivanova N.N."/>
            <person name="Kyrpides N.C."/>
            <person name="Land M.L."/>
            <person name="Lapidus A."/>
            <person name="Lucas S."/>
            <person name="Ovchinnikova G."/>
            <person name="Pitluck S."/>
            <person name="Tapia R."/>
            <person name="Woyke T."/>
            <person name="Boyum J."/>
            <person name="Mead D."/>
            <person name="Weimer P.J."/>
        </authorList>
    </citation>
    <scope>NUCLEOTIDE SEQUENCE [LARGE SCALE GENOMIC DNA]</scope>
    <source>
        <strain evidence="3">ATCC 27210 / DSM 20455 / JCM 14654 / NCDO 2250 / 7</strain>
    </source>
</reference>
<dbReference type="CDD" id="cd00338">
    <property type="entry name" value="Ser_Recombinase"/>
    <property type="match status" value="1"/>
</dbReference>
<proteinExistence type="predicted"/>
<dbReference type="SUPFAM" id="SSF53041">
    <property type="entry name" value="Resolvase-like"/>
    <property type="match status" value="1"/>
</dbReference>
<dbReference type="AlphaFoldDB" id="E6UAH1"/>
<dbReference type="EMBL" id="CP002403">
    <property type="protein sequence ID" value="ADU22393.1"/>
    <property type="molecule type" value="Genomic_DNA"/>
</dbReference>
<dbReference type="InterPro" id="IPR036162">
    <property type="entry name" value="Resolvase-like_N_sf"/>
</dbReference>
<accession>E6UAH1</accession>
<dbReference type="Proteomes" id="UP000006919">
    <property type="component" value="Chromosome"/>
</dbReference>
<sequence length="143" mass="16450">MYGYNAVAVPKNVVIYARVSTEHEAQLSALENQLDWYKPLLEQHPEWTFVRSYVDEGITGTSAKKRPQFMQMLSDAKNGDFNLILTREVSRFARNTVDTLQYTRDLKRLGVEVFFINDNIRTFDGDGELRIILLTLGMLSLTV</sequence>
<dbReference type="GO" id="GO:0000150">
    <property type="term" value="F:DNA strand exchange activity"/>
    <property type="evidence" value="ECO:0007669"/>
    <property type="project" value="InterPro"/>
</dbReference>
<gene>
    <name evidence="2" type="ordered locus">Rumal_1895</name>
</gene>
<evidence type="ECO:0000313" key="3">
    <source>
        <dbReference type="Proteomes" id="UP000006919"/>
    </source>
</evidence>
<protein>
    <submittedName>
        <fullName evidence="2">Resolvase domain</fullName>
    </submittedName>
</protein>
<evidence type="ECO:0000259" key="1">
    <source>
        <dbReference type="PROSITE" id="PS51736"/>
    </source>
</evidence>
<organism evidence="2 3">
    <name type="scientific">Ruminococcus albus (strain ATCC 27210 / DSM 20455 / JCM 14654 / NCDO 2250 / 7)</name>
    <dbReference type="NCBI Taxonomy" id="697329"/>
    <lineage>
        <taxon>Bacteria</taxon>
        <taxon>Bacillati</taxon>
        <taxon>Bacillota</taxon>
        <taxon>Clostridia</taxon>
        <taxon>Eubacteriales</taxon>
        <taxon>Oscillospiraceae</taxon>
        <taxon>Ruminococcus</taxon>
    </lineage>
</organism>
<dbReference type="PROSITE" id="PS51736">
    <property type="entry name" value="RECOMBINASES_3"/>
    <property type="match status" value="1"/>
</dbReference>
<dbReference type="STRING" id="697329.Rumal_1895"/>
<evidence type="ECO:0000313" key="2">
    <source>
        <dbReference type="EMBL" id="ADU22393.1"/>
    </source>
</evidence>
<dbReference type="Gene3D" id="3.40.50.1390">
    <property type="entry name" value="Resolvase, N-terminal catalytic domain"/>
    <property type="match status" value="1"/>
</dbReference>
<dbReference type="PANTHER" id="PTHR30461">
    <property type="entry name" value="DNA-INVERTASE FROM LAMBDOID PROPHAGE"/>
    <property type="match status" value="1"/>
</dbReference>
<name>E6UAH1_RUMA7</name>
<dbReference type="InterPro" id="IPR006119">
    <property type="entry name" value="Resolv_N"/>
</dbReference>